<keyword evidence="1" id="KW-1133">Transmembrane helix</keyword>
<feature type="transmembrane region" description="Helical" evidence="1">
    <location>
        <begin position="34"/>
        <end position="54"/>
    </location>
</feature>
<geneLocation type="plasmid" evidence="5">
    <name>pamcp48-600</name>
</geneLocation>
<dbReference type="InterPro" id="IPR002656">
    <property type="entry name" value="Acyl_transf_3_dom"/>
</dbReference>
<evidence type="ECO:0000313" key="4">
    <source>
        <dbReference type="EMBL" id="APD92059.1"/>
    </source>
</evidence>
<evidence type="ECO:0000259" key="2">
    <source>
        <dbReference type="Pfam" id="PF01757"/>
    </source>
</evidence>
<dbReference type="Proteomes" id="UP000182101">
    <property type="component" value="Plasmid pAMCP48-600"/>
</dbReference>
<evidence type="ECO:0000313" key="5">
    <source>
        <dbReference type="Proteomes" id="UP000182101"/>
    </source>
</evidence>
<feature type="transmembrane region" description="Helical" evidence="1">
    <location>
        <begin position="12"/>
        <end position="28"/>
    </location>
</feature>
<dbReference type="GO" id="GO:0016747">
    <property type="term" value="F:acyltransferase activity, transferring groups other than amino-acyl groups"/>
    <property type="evidence" value="ECO:0007669"/>
    <property type="project" value="InterPro"/>
</dbReference>
<feature type="transmembrane region" description="Helical" evidence="1">
    <location>
        <begin position="278"/>
        <end position="297"/>
    </location>
</feature>
<dbReference type="GO" id="GO:0009103">
    <property type="term" value="P:lipopolysaccharide biosynthetic process"/>
    <property type="evidence" value="ECO:0007669"/>
    <property type="project" value="TreeGrafter"/>
</dbReference>
<dbReference type="InterPro" id="IPR043968">
    <property type="entry name" value="SGNH"/>
</dbReference>
<dbReference type="InterPro" id="IPR050879">
    <property type="entry name" value="Acyltransferase_3"/>
</dbReference>
<dbReference type="RefSeq" id="WP_071960669.1">
    <property type="nucleotide sequence ID" value="NZ_CP018025.1"/>
</dbReference>
<keyword evidence="1" id="KW-0472">Membrane</keyword>
<feature type="domain" description="SGNH" evidence="3">
    <location>
        <begin position="393"/>
        <end position="644"/>
    </location>
</feature>
<evidence type="ECO:0000256" key="1">
    <source>
        <dbReference type="SAM" id="Phobius"/>
    </source>
</evidence>
<dbReference type="PANTHER" id="PTHR23028:SF53">
    <property type="entry name" value="ACYL_TRANSF_3 DOMAIN-CONTAINING PROTEIN"/>
    <property type="match status" value="1"/>
</dbReference>
<dbReference type="Pfam" id="PF01757">
    <property type="entry name" value="Acyl_transf_3"/>
    <property type="match status" value="1"/>
</dbReference>
<organism evidence="4 5">
    <name type="scientific">Alteromonas mediterranea</name>
    <dbReference type="NCBI Taxonomy" id="314275"/>
    <lineage>
        <taxon>Bacteria</taxon>
        <taxon>Pseudomonadati</taxon>
        <taxon>Pseudomonadota</taxon>
        <taxon>Gammaproteobacteria</taxon>
        <taxon>Alteromonadales</taxon>
        <taxon>Alteromonadaceae</taxon>
        <taxon>Alteromonas/Salinimonas group</taxon>
        <taxon>Alteromonas</taxon>
    </lineage>
</organism>
<dbReference type="GO" id="GO:0016020">
    <property type="term" value="C:membrane"/>
    <property type="evidence" value="ECO:0007669"/>
    <property type="project" value="TreeGrafter"/>
</dbReference>
<reference evidence="4 5" key="1">
    <citation type="submission" date="2016-11" db="EMBL/GenBank/DDBJ databases">
        <title>Networking in microbes: conjugative elements and plasmids in the genus Alteromonas.</title>
        <authorList>
            <person name="Lopez-Perez M."/>
            <person name="Ramon-Marco N."/>
            <person name="Rodriguez-Valera F."/>
        </authorList>
    </citation>
    <scope>NUCLEOTIDE SEQUENCE [LARGE SCALE GENOMIC DNA]</scope>
    <source>
        <strain evidence="4 5">CP48</strain>
        <plasmid evidence="5">pamcp48-600</plasmid>
    </source>
</reference>
<dbReference type="EMBL" id="CP018025">
    <property type="protein sequence ID" value="APD92059.1"/>
    <property type="molecule type" value="Genomic_DNA"/>
</dbReference>
<evidence type="ECO:0000259" key="3">
    <source>
        <dbReference type="Pfam" id="PF19040"/>
    </source>
</evidence>
<proteinExistence type="predicted"/>
<keyword evidence="1" id="KW-0812">Transmembrane</keyword>
<feature type="transmembrane region" description="Helical" evidence="1">
    <location>
        <begin position="248"/>
        <end position="266"/>
    </location>
</feature>
<gene>
    <name evidence="4" type="ORF">BM524_19250</name>
</gene>
<protein>
    <recommendedName>
        <fullName evidence="6">Acyltransferase</fullName>
    </recommendedName>
</protein>
<keyword evidence="4" id="KW-0614">Plasmid</keyword>
<feature type="transmembrane region" description="Helical" evidence="1">
    <location>
        <begin position="347"/>
        <end position="369"/>
    </location>
</feature>
<feature type="transmembrane region" description="Helical" evidence="1">
    <location>
        <begin position="75"/>
        <end position="94"/>
    </location>
</feature>
<feature type="transmembrane region" description="Helical" evidence="1">
    <location>
        <begin position="317"/>
        <end position="335"/>
    </location>
</feature>
<feature type="transmembrane region" description="Helical" evidence="1">
    <location>
        <begin position="175"/>
        <end position="197"/>
    </location>
</feature>
<dbReference type="AlphaFoldDB" id="A0AAC9NTQ6"/>
<evidence type="ECO:0008006" key="6">
    <source>
        <dbReference type="Google" id="ProtNLM"/>
    </source>
</evidence>
<sequence>MRPIQYRPEIDGLRALAVIPVIFFHAGFPGFSGGFIGVDVFFVISGFLITGILLKEHESKAYSTIAFYERRARRLLPALLTVLAITSLFAFIVMPPHELLLYGKSLFATLAISANTYFQLTLNYFSIHAEELPLLHMWSLSVEEQFYVIYPLILSVIFFRFGVMSSAIITGLLLLSSFASMLFFMAINEVAMGFYSLPTRAWEMLSGALLAHVYHVIPRHKKVDELFSALGVGLVIYAITNFEATSSFPNSSALIPVVGTLLILGFTHSSTLTAKYFLCAKPIMWIGLISYSLYLWHQPIFAFARITSTSHVTPVQFAVASLLSLALAFLTYRYVEAPFRNKAIKQKTIFVYTGTGVFLLAALGLFFYVKEGVPSRYLQANIPTIPTQKERPCLARHDNYTAPGESSCLLNSPREASIAVFGDSHGVELSHSLAKTLPNAGIQQVTHSGCPVIGDFYHWDKSCRDWYPLAKQYIIESTQIETVIIHYRHTFYLYGEMKNHYPLAPSLKRFKTENGEEIADPLASYLNGLDAFINEILQVGKRVILVSPAPEMPNEIGRIMTPKTIFSGITDKALQETLPIEYYQTYTADIRDYLEVKALNTIDVDYIDTGTLLCTSKFCPAFYRGNPAYFDSNHITPEFAEPIALEINNVLTLKQ</sequence>
<accession>A0AAC9NTQ6</accession>
<name>A0AAC9NTQ6_9ALTE</name>
<feature type="domain" description="Acyltransferase 3" evidence="2">
    <location>
        <begin position="8"/>
        <end position="333"/>
    </location>
</feature>
<feature type="transmembrane region" description="Helical" evidence="1">
    <location>
        <begin position="146"/>
        <end position="169"/>
    </location>
</feature>
<dbReference type="PANTHER" id="PTHR23028">
    <property type="entry name" value="ACETYLTRANSFERASE"/>
    <property type="match status" value="1"/>
</dbReference>
<dbReference type="Pfam" id="PF19040">
    <property type="entry name" value="SGNH"/>
    <property type="match status" value="1"/>
</dbReference>